<dbReference type="NCBIfam" id="TIGR00464">
    <property type="entry name" value="gltX_bact"/>
    <property type="match status" value="1"/>
</dbReference>
<dbReference type="GO" id="GO:0006424">
    <property type="term" value="P:glutamyl-tRNA aminoacylation"/>
    <property type="evidence" value="ECO:0007669"/>
    <property type="project" value="UniProtKB-UniRule"/>
</dbReference>
<dbReference type="EMBL" id="MGKD01000005">
    <property type="protein sequence ID" value="OGN20346.1"/>
    <property type="molecule type" value="Genomic_DNA"/>
</dbReference>
<evidence type="ECO:0000256" key="3">
    <source>
        <dbReference type="ARBA" id="ARBA00011245"/>
    </source>
</evidence>
<gene>
    <name evidence="10" type="primary">gltX</name>
    <name evidence="13" type="ORF">A3F25_00845</name>
</gene>
<dbReference type="InterPro" id="IPR045462">
    <property type="entry name" value="aa-tRNA-synth_I_cd-bd"/>
</dbReference>
<dbReference type="InterPro" id="IPR020058">
    <property type="entry name" value="Glu/Gln-tRNA-synth_Ib_cat-dom"/>
</dbReference>
<dbReference type="InterPro" id="IPR008925">
    <property type="entry name" value="aa_tRNA-synth_I_cd-bd_sf"/>
</dbReference>
<dbReference type="CDD" id="cd00808">
    <property type="entry name" value="GluRS_core"/>
    <property type="match status" value="1"/>
</dbReference>
<dbReference type="STRING" id="1802689.A3F25_00845"/>
<keyword evidence="5 10" id="KW-0436">Ligase</keyword>
<dbReference type="PROSITE" id="PS00178">
    <property type="entry name" value="AA_TRNA_LIGASE_I"/>
    <property type="match status" value="1"/>
</dbReference>
<keyword evidence="7 10" id="KW-0067">ATP-binding</keyword>
<evidence type="ECO:0000259" key="12">
    <source>
        <dbReference type="Pfam" id="PF19269"/>
    </source>
</evidence>
<comment type="subcellular location">
    <subcellularLocation>
        <location evidence="1 10">Cytoplasm</location>
    </subcellularLocation>
</comment>
<comment type="subunit">
    <text evidence="3 10">Monomer.</text>
</comment>
<feature type="binding site" evidence="10">
    <location>
        <position position="244"/>
    </location>
    <ligand>
        <name>ATP</name>
        <dbReference type="ChEBI" id="CHEBI:30616"/>
    </ligand>
</feature>
<organism evidence="13 14">
    <name type="scientific">Candidatus Yanofskybacteria bacterium RIFCSPHIGHO2_12_FULL_45_19b</name>
    <dbReference type="NCBI Taxonomy" id="1802689"/>
    <lineage>
        <taxon>Bacteria</taxon>
        <taxon>Candidatus Yanofskyibacteriota</taxon>
    </lineage>
</organism>
<dbReference type="InterPro" id="IPR001412">
    <property type="entry name" value="aa-tRNA-synth_I_CS"/>
</dbReference>
<dbReference type="SUPFAM" id="SSF52374">
    <property type="entry name" value="Nucleotidylyl transferase"/>
    <property type="match status" value="1"/>
</dbReference>
<dbReference type="AlphaFoldDB" id="A0A1F8G6I9"/>
<dbReference type="InterPro" id="IPR000924">
    <property type="entry name" value="Glu/Gln-tRNA-synth"/>
</dbReference>
<evidence type="ECO:0000256" key="2">
    <source>
        <dbReference type="ARBA" id="ARBA00007894"/>
    </source>
</evidence>
<comment type="function">
    <text evidence="10">Catalyzes the attachment of glutamate to tRNA(Glu) in a two-step reaction: glutamate is first activated by ATP to form Glu-AMP and then transferred to the acceptor end of tRNA(Glu).</text>
</comment>
<evidence type="ECO:0000256" key="8">
    <source>
        <dbReference type="ARBA" id="ARBA00022917"/>
    </source>
</evidence>
<dbReference type="SUPFAM" id="SSF48163">
    <property type="entry name" value="An anticodon-binding domain of class I aminoacyl-tRNA synthetases"/>
    <property type="match status" value="1"/>
</dbReference>
<dbReference type="GO" id="GO:0005524">
    <property type="term" value="F:ATP binding"/>
    <property type="evidence" value="ECO:0007669"/>
    <property type="project" value="UniProtKB-UniRule"/>
</dbReference>
<accession>A0A1F8G6I9</accession>
<feature type="domain" description="Glutamyl/glutaminyl-tRNA synthetase class Ib catalytic" evidence="11">
    <location>
        <begin position="9"/>
        <end position="311"/>
    </location>
</feature>
<evidence type="ECO:0000256" key="10">
    <source>
        <dbReference type="HAMAP-Rule" id="MF_00022"/>
    </source>
</evidence>
<evidence type="ECO:0000313" key="13">
    <source>
        <dbReference type="EMBL" id="OGN20346.1"/>
    </source>
</evidence>
<evidence type="ECO:0000256" key="1">
    <source>
        <dbReference type="ARBA" id="ARBA00004496"/>
    </source>
</evidence>
<evidence type="ECO:0000256" key="9">
    <source>
        <dbReference type="ARBA" id="ARBA00023146"/>
    </source>
</evidence>
<evidence type="ECO:0000256" key="7">
    <source>
        <dbReference type="ARBA" id="ARBA00022840"/>
    </source>
</evidence>
<comment type="caution">
    <text evidence="10">Lacks conserved residue(s) required for the propagation of feature annotation.</text>
</comment>
<dbReference type="Gene3D" id="3.40.50.620">
    <property type="entry name" value="HUPs"/>
    <property type="match status" value="1"/>
</dbReference>
<dbReference type="GO" id="GO:0005829">
    <property type="term" value="C:cytosol"/>
    <property type="evidence" value="ECO:0007669"/>
    <property type="project" value="TreeGrafter"/>
</dbReference>
<dbReference type="InterPro" id="IPR014729">
    <property type="entry name" value="Rossmann-like_a/b/a_fold"/>
</dbReference>
<feature type="domain" description="Aminoacyl-tRNA synthetase class I anticodon-binding" evidence="12">
    <location>
        <begin position="327"/>
        <end position="467"/>
    </location>
</feature>
<evidence type="ECO:0000313" key="14">
    <source>
        <dbReference type="Proteomes" id="UP000177478"/>
    </source>
</evidence>
<keyword evidence="4 10" id="KW-0963">Cytoplasm</keyword>
<dbReference type="GO" id="GO:0004818">
    <property type="term" value="F:glutamate-tRNA ligase activity"/>
    <property type="evidence" value="ECO:0007669"/>
    <property type="project" value="UniProtKB-UniRule"/>
</dbReference>
<keyword evidence="6 10" id="KW-0547">Nucleotide-binding</keyword>
<dbReference type="Proteomes" id="UP000177478">
    <property type="component" value="Unassembled WGS sequence"/>
</dbReference>
<dbReference type="InterPro" id="IPR020751">
    <property type="entry name" value="aa-tRNA-synth_I_codon-bd_sub2"/>
</dbReference>
<feature type="short sequence motif" description="'KMSKS' region" evidence="10">
    <location>
        <begin position="241"/>
        <end position="245"/>
    </location>
</feature>
<dbReference type="GO" id="GO:0000049">
    <property type="term" value="F:tRNA binding"/>
    <property type="evidence" value="ECO:0007669"/>
    <property type="project" value="InterPro"/>
</dbReference>
<dbReference type="PRINTS" id="PR00987">
    <property type="entry name" value="TRNASYNTHGLU"/>
</dbReference>
<keyword evidence="9 10" id="KW-0030">Aminoacyl-tRNA synthetase</keyword>
<dbReference type="Gene3D" id="1.10.10.350">
    <property type="match status" value="1"/>
</dbReference>
<comment type="similarity">
    <text evidence="2 10">Belongs to the class-I aminoacyl-tRNA synthetase family. Glutamate--tRNA ligase type 1 subfamily.</text>
</comment>
<dbReference type="EC" id="6.1.1.17" evidence="10"/>
<keyword evidence="8 10" id="KW-0648">Protein biosynthesis</keyword>
<dbReference type="FunFam" id="3.40.50.620:FF:000007">
    <property type="entry name" value="Glutamate--tRNA ligase"/>
    <property type="match status" value="1"/>
</dbReference>
<dbReference type="Pfam" id="PF00749">
    <property type="entry name" value="tRNA-synt_1c"/>
    <property type="match status" value="1"/>
</dbReference>
<dbReference type="InterPro" id="IPR049940">
    <property type="entry name" value="GluQ/Sye"/>
</dbReference>
<comment type="catalytic activity">
    <reaction evidence="10">
        <text>tRNA(Glu) + L-glutamate + ATP = L-glutamyl-tRNA(Glu) + AMP + diphosphate</text>
        <dbReference type="Rhea" id="RHEA:23540"/>
        <dbReference type="Rhea" id="RHEA-COMP:9663"/>
        <dbReference type="Rhea" id="RHEA-COMP:9680"/>
        <dbReference type="ChEBI" id="CHEBI:29985"/>
        <dbReference type="ChEBI" id="CHEBI:30616"/>
        <dbReference type="ChEBI" id="CHEBI:33019"/>
        <dbReference type="ChEBI" id="CHEBI:78442"/>
        <dbReference type="ChEBI" id="CHEBI:78520"/>
        <dbReference type="ChEBI" id="CHEBI:456215"/>
        <dbReference type="EC" id="6.1.1.17"/>
    </reaction>
</comment>
<proteinExistence type="inferred from homology"/>
<dbReference type="Pfam" id="PF19269">
    <property type="entry name" value="Anticodon_2"/>
    <property type="match status" value="1"/>
</dbReference>
<evidence type="ECO:0000259" key="11">
    <source>
        <dbReference type="Pfam" id="PF00749"/>
    </source>
</evidence>
<comment type="caution">
    <text evidence="13">The sequence shown here is derived from an EMBL/GenBank/DDBJ whole genome shotgun (WGS) entry which is preliminary data.</text>
</comment>
<dbReference type="PANTHER" id="PTHR43311">
    <property type="entry name" value="GLUTAMATE--TRNA LIGASE"/>
    <property type="match status" value="1"/>
</dbReference>
<dbReference type="InterPro" id="IPR004527">
    <property type="entry name" value="Glu-tRNA-ligase_bac/mito"/>
</dbReference>
<evidence type="ECO:0000256" key="4">
    <source>
        <dbReference type="ARBA" id="ARBA00022490"/>
    </source>
</evidence>
<evidence type="ECO:0000256" key="6">
    <source>
        <dbReference type="ARBA" id="ARBA00022741"/>
    </source>
</evidence>
<dbReference type="GO" id="GO:0008270">
    <property type="term" value="F:zinc ion binding"/>
    <property type="evidence" value="ECO:0007669"/>
    <property type="project" value="InterPro"/>
</dbReference>
<evidence type="ECO:0000256" key="5">
    <source>
        <dbReference type="ARBA" id="ARBA00022598"/>
    </source>
</evidence>
<reference evidence="13 14" key="1">
    <citation type="journal article" date="2016" name="Nat. Commun.">
        <title>Thousands of microbial genomes shed light on interconnected biogeochemical processes in an aquifer system.</title>
        <authorList>
            <person name="Anantharaman K."/>
            <person name="Brown C.T."/>
            <person name="Hug L.A."/>
            <person name="Sharon I."/>
            <person name="Castelle C.J."/>
            <person name="Probst A.J."/>
            <person name="Thomas B.C."/>
            <person name="Singh A."/>
            <person name="Wilkins M.J."/>
            <person name="Karaoz U."/>
            <person name="Brodie E.L."/>
            <person name="Williams K.H."/>
            <person name="Hubbard S.S."/>
            <person name="Banfield J.F."/>
        </authorList>
    </citation>
    <scope>NUCLEOTIDE SEQUENCE [LARGE SCALE GENOMIC DNA]</scope>
</reference>
<dbReference type="PANTHER" id="PTHR43311:SF2">
    <property type="entry name" value="GLUTAMATE--TRNA LIGASE, MITOCHONDRIAL-RELATED"/>
    <property type="match status" value="1"/>
</dbReference>
<name>A0A1F8G6I9_9BACT</name>
<dbReference type="HAMAP" id="MF_00022">
    <property type="entry name" value="Glu_tRNA_synth_type1"/>
    <property type="match status" value="1"/>
</dbReference>
<protein>
    <recommendedName>
        <fullName evidence="10">Glutamate--tRNA ligase</fullName>
        <ecNumber evidence="10">6.1.1.17</ecNumber>
    </recommendedName>
    <alternativeName>
        <fullName evidence="10">Glutamyl-tRNA synthetase</fullName>
        <shortName evidence="10">GluRS</shortName>
    </alternativeName>
</protein>
<feature type="short sequence motif" description="'HIGH' region" evidence="10">
    <location>
        <begin position="15"/>
        <end position="25"/>
    </location>
</feature>
<dbReference type="InterPro" id="IPR033910">
    <property type="entry name" value="GluRS_core"/>
</dbReference>
<sequence>MTTLEKGSVRVRIAPSPTGYFHIGTARTALFNWLFARHHGGQFIVRVEDTDKERSQPEFEKDILAGLEWLGLKYDEFYRQSERGEHYRKYLKKLLADGKAFWCYHSKEELGIEKAEQTKRHEALHHFCDHKDNPPTDKEKQLIRLAVDRNIEKIGWHDLVRGDIEFSADTVSDVSLAKDLDTPLYNFAVVIDDYEMQISHVIRGEDHIANTPKQIAIFRALGVEPPQFAHLPLILGADRSKLSKRHAAVAFNQYIEAGYTPETIINFLVLLGWTPNDDKQELISTQEAIEQFTLEKIHKSGAVFNPEKLNWISNQHLRQLGDEQLSSLVLPFVQRNFNQVDNVIVSRLMPLLRERLEYLDQIKEFGYFFQAPEYGPELLVWKKSDAVGAKQAITKVLGILSGAGEWGDQKLRSRLDEVATTDFAGDRGAVYWPIRVALSGEKFSADPVQIMLIIGQSETANRLQTALAKLN</sequence>